<dbReference type="PANTHER" id="PTHR30336:SF20">
    <property type="entry name" value="DUF218 DOMAIN-CONTAINING PROTEIN"/>
    <property type="match status" value="1"/>
</dbReference>
<evidence type="ECO:0000259" key="1">
    <source>
        <dbReference type="Pfam" id="PF02698"/>
    </source>
</evidence>
<gene>
    <name evidence="2" type="ORF">HUW51_11045</name>
</gene>
<dbReference type="KEGG" id="aswu:HUW51_11045"/>
<dbReference type="InterPro" id="IPR051599">
    <property type="entry name" value="Cell_Envelope_Assoc"/>
</dbReference>
<dbReference type="EMBL" id="CP055156">
    <property type="protein sequence ID" value="QNF33235.1"/>
    <property type="molecule type" value="Genomic_DNA"/>
</dbReference>
<dbReference type="InterPro" id="IPR003848">
    <property type="entry name" value="DUF218"/>
</dbReference>
<name>A0A7G7G7V1_9BACT</name>
<dbReference type="AlphaFoldDB" id="A0A7G7G7V1"/>
<dbReference type="Pfam" id="PF02698">
    <property type="entry name" value="DUF218"/>
    <property type="match status" value="1"/>
</dbReference>
<dbReference type="Proteomes" id="UP000515237">
    <property type="component" value="Chromosome"/>
</dbReference>
<evidence type="ECO:0000313" key="2">
    <source>
        <dbReference type="EMBL" id="QNF33235.1"/>
    </source>
</evidence>
<dbReference type="RefSeq" id="WP_185274087.1">
    <property type="nucleotide sequence ID" value="NZ_CP055156.1"/>
</dbReference>
<reference evidence="2 3" key="1">
    <citation type="journal article" date="2018" name="Int. J. Syst. Evol. Microbiol.">
        <title>Adhaeribacter swui sp. nov., isolated from wet mud.</title>
        <authorList>
            <person name="Kim D.U."/>
            <person name="Kim K.W."/>
            <person name="Kang M.S."/>
            <person name="Kim J.Y."/>
            <person name="Jang J.H."/>
            <person name="Kim M.K."/>
        </authorList>
    </citation>
    <scope>NUCLEOTIDE SEQUENCE [LARGE SCALE GENOMIC DNA]</scope>
    <source>
        <strain evidence="2 3">KCTC 52873</strain>
    </source>
</reference>
<dbReference type="PANTHER" id="PTHR30336">
    <property type="entry name" value="INNER MEMBRANE PROTEIN, PROBABLE PERMEASE"/>
    <property type="match status" value="1"/>
</dbReference>
<sequence>MEEITVPGCIMILGAPNDAAGNLSEIATSRLRKGYQELSQHPNFKILLTGGFGPHFNETNLPHYTYAKNYLIKELGVSPEAFLTEAITSANTVEDLEQARLVFQKYAINQIIIVTSEFHVPRVQYIAGKALAQFSNSITYSSAPDKDLDEDLLPKLHEHESRAITYLQLNYHPAVL</sequence>
<organism evidence="2 3">
    <name type="scientific">Adhaeribacter swui</name>
    <dbReference type="NCBI Taxonomy" id="2086471"/>
    <lineage>
        <taxon>Bacteria</taxon>
        <taxon>Pseudomonadati</taxon>
        <taxon>Bacteroidota</taxon>
        <taxon>Cytophagia</taxon>
        <taxon>Cytophagales</taxon>
        <taxon>Hymenobacteraceae</taxon>
        <taxon>Adhaeribacter</taxon>
    </lineage>
</organism>
<proteinExistence type="predicted"/>
<dbReference type="InterPro" id="IPR014729">
    <property type="entry name" value="Rossmann-like_a/b/a_fold"/>
</dbReference>
<dbReference type="GO" id="GO:0005886">
    <property type="term" value="C:plasma membrane"/>
    <property type="evidence" value="ECO:0007669"/>
    <property type="project" value="TreeGrafter"/>
</dbReference>
<dbReference type="CDD" id="cd06259">
    <property type="entry name" value="YdcF-like"/>
    <property type="match status" value="1"/>
</dbReference>
<protein>
    <submittedName>
        <fullName evidence="2">YdcF family protein</fullName>
    </submittedName>
</protein>
<keyword evidence="3" id="KW-1185">Reference proteome</keyword>
<accession>A0A7G7G7V1</accession>
<feature type="domain" description="DUF218" evidence="1">
    <location>
        <begin position="10"/>
        <end position="137"/>
    </location>
</feature>
<dbReference type="Gene3D" id="3.40.50.620">
    <property type="entry name" value="HUPs"/>
    <property type="match status" value="1"/>
</dbReference>
<evidence type="ECO:0000313" key="3">
    <source>
        <dbReference type="Proteomes" id="UP000515237"/>
    </source>
</evidence>